<keyword evidence="6 9" id="KW-1133">Transmembrane helix</keyword>
<sequence length="260" mass="28909">MRLRFLKSLLSRAGILPSHLTANISASMSPDLTDTRAPQSQGKHGGMSSPAGPRYARAYGHAAKRAFDVGAALTLLVLLSPLMLTVAMLVMRDGGACVYGHTRVGMDGRKFRCLKFRSMVRNADAVLQALLASDPAARAEWDRDFKLRNDVRVTRLGRFIRKTSIDELPQLWNVVRGDMSLVGPRPVVEKELERYGDSVSYYLRVLPGITGLWQVSGRNDADYDKRVMLDVTYVRNWTFAGDIVILFKTIGVVIYGRGAY</sequence>
<evidence type="ECO:0000256" key="4">
    <source>
        <dbReference type="ARBA" id="ARBA00022679"/>
    </source>
</evidence>
<feature type="domain" description="Bacterial sugar transferase" evidence="11">
    <location>
        <begin position="64"/>
        <end position="254"/>
    </location>
</feature>
<name>A0A316ETC3_9BURK</name>
<protein>
    <submittedName>
        <fullName evidence="12">Undecaprenyl-phosphate galactose phosphotransferase WbaP</fullName>
    </submittedName>
</protein>
<dbReference type="AlphaFoldDB" id="A0A316ETC3"/>
<dbReference type="PANTHER" id="PTHR30576">
    <property type="entry name" value="COLANIC BIOSYNTHESIS UDP-GLUCOSE LIPID CARRIER TRANSFERASE"/>
    <property type="match status" value="1"/>
</dbReference>
<evidence type="ECO:0000256" key="5">
    <source>
        <dbReference type="ARBA" id="ARBA00022692"/>
    </source>
</evidence>
<feature type="compositionally biased region" description="Polar residues" evidence="8">
    <location>
        <begin position="27"/>
        <end position="42"/>
    </location>
</feature>
<proteinExistence type="inferred from homology"/>
<comment type="caution">
    <text evidence="12">The sequence shown here is derived from an EMBL/GenBank/DDBJ whole genome shotgun (WGS) entry which is preliminary data.</text>
</comment>
<dbReference type="GO" id="GO:0005886">
    <property type="term" value="C:plasma membrane"/>
    <property type="evidence" value="ECO:0007669"/>
    <property type="project" value="UniProtKB-SubCell"/>
</dbReference>
<comment type="subcellular location">
    <subcellularLocation>
        <location evidence="1">Cell membrane</location>
    </subcellularLocation>
</comment>
<evidence type="ECO:0000256" key="9">
    <source>
        <dbReference type="SAM" id="Phobius"/>
    </source>
</evidence>
<feature type="transmembrane region" description="Helical" evidence="9">
    <location>
        <begin position="69"/>
        <end position="91"/>
    </location>
</feature>
<evidence type="ECO:0000256" key="2">
    <source>
        <dbReference type="ARBA" id="ARBA00006464"/>
    </source>
</evidence>
<accession>A0A316ETC3</accession>
<evidence type="ECO:0000256" key="7">
    <source>
        <dbReference type="ARBA" id="ARBA00023136"/>
    </source>
</evidence>
<evidence type="ECO:0000259" key="11">
    <source>
        <dbReference type="Pfam" id="PF02397"/>
    </source>
</evidence>
<keyword evidence="5 9" id="KW-0812">Transmembrane</keyword>
<evidence type="ECO:0000256" key="1">
    <source>
        <dbReference type="ARBA" id="ARBA00004236"/>
    </source>
</evidence>
<dbReference type="PANTHER" id="PTHR30576:SF4">
    <property type="entry name" value="UNDECAPRENYL-PHOSPHATE GALACTOSE PHOSPHOTRANSFERASE"/>
    <property type="match status" value="1"/>
</dbReference>
<evidence type="ECO:0000313" key="13">
    <source>
        <dbReference type="Proteomes" id="UP000245754"/>
    </source>
</evidence>
<evidence type="ECO:0000313" key="12">
    <source>
        <dbReference type="EMBL" id="PWK35256.1"/>
    </source>
</evidence>
<dbReference type="InterPro" id="IPR003362">
    <property type="entry name" value="Bact_transf"/>
</dbReference>
<dbReference type="GO" id="GO:0016780">
    <property type="term" value="F:phosphotransferase activity, for other substituted phosphate groups"/>
    <property type="evidence" value="ECO:0007669"/>
    <property type="project" value="TreeGrafter"/>
</dbReference>
<feature type="region of interest" description="Disordered" evidence="8">
    <location>
        <begin position="27"/>
        <end position="50"/>
    </location>
</feature>
<feature type="signal peptide" evidence="10">
    <location>
        <begin position="1"/>
        <end position="22"/>
    </location>
</feature>
<reference evidence="12 13" key="1">
    <citation type="submission" date="2018-05" db="EMBL/GenBank/DDBJ databases">
        <title>Genomic Encyclopedia of Type Strains, Phase IV (KMG-V): Genome sequencing to study the core and pangenomes of soil and plant-associated prokaryotes.</title>
        <authorList>
            <person name="Whitman W."/>
        </authorList>
    </citation>
    <scope>NUCLEOTIDE SEQUENCE [LARGE SCALE GENOMIC DNA]</scope>
    <source>
        <strain evidence="12 13">SLV-132</strain>
    </source>
</reference>
<evidence type="ECO:0000256" key="10">
    <source>
        <dbReference type="SAM" id="SignalP"/>
    </source>
</evidence>
<keyword evidence="7 9" id="KW-0472">Membrane</keyword>
<keyword evidence="10" id="KW-0732">Signal</keyword>
<dbReference type="Pfam" id="PF02397">
    <property type="entry name" value="Bac_transf"/>
    <property type="match status" value="1"/>
</dbReference>
<dbReference type="EMBL" id="QGGT01000002">
    <property type="protein sequence ID" value="PWK35256.1"/>
    <property type="molecule type" value="Genomic_DNA"/>
</dbReference>
<comment type="similarity">
    <text evidence="2">Belongs to the bacterial sugar transferase family.</text>
</comment>
<keyword evidence="13" id="KW-1185">Reference proteome</keyword>
<evidence type="ECO:0000256" key="6">
    <source>
        <dbReference type="ARBA" id="ARBA00022989"/>
    </source>
</evidence>
<gene>
    <name evidence="12" type="ORF">C7419_102534</name>
</gene>
<dbReference type="Proteomes" id="UP000245754">
    <property type="component" value="Unassembled WGS sequence"/>
</dbReference>
<feature type="chain" id="PRO_5016463262" evidence="10">
    <location>
        <begin position="23"/>
        <end position="260"/>
    </location>
</feature>
<keyword evidence="3" id="KW-1003">Cell membrane</keyword>
<organism evidence="12 13">
    <name type="scientific">Cupriavidus plantarum</name>
    <dbReference type="NCBI Taxonomy" id="942865"/>
    <lineage>
        <taxon>Bacteria</taxon>
        <taxon>Pseudomonadati</taxon>
        <taxon>Pseudomonadota</taxon>
        <taxon>Betaproteobacteria</taxon>
        <taxon>Burkholderiales</taxon>
        <taxon>Burkholderiaceae</taxon>
        <taxon>Cupriavidus</taxon>
    </lineage>
</organism>
<keyword evidence="4 12" id="KW-0808">Transferase</keyword>
<evidence type="ECO:0000256" key="8">
    <source>
        <dbReference type="SAM" id="MobiDB-lite"/>
    </source>
</evidence>
<evidence type="ECO:0000256" key="3">
    <source>
        <dbReference type="ARBA" id="ARBA00022475"/>
    </source>
</evidence>